<accession>A0A240U4F2</accession>
<reference evidence="1 2" key="1">
    <citation type="submission" date="2017-05" db="EMBL/GenBank/DDBJ databases">
        <title>Polyphasic characterization of four soil-derived phenanthrene-degrading Acidovorax strains and proposal of Acidovorax phenanthrenivorans sp. nov.</title>
        <authorList>
            <person name="Singleton D.R."/>
            <person name="Lee J."/>
            <person name="Dickey A.N."/>
            <person name="Stroud A."/>
            <person name="Scholl E.H."/>
            <person name="Wright F.A."/>
            <person name="Aitken M.D."/>
        </authorList>
    </citation>
    <scope>NUCLEOTIDE SEQUENCE [LARGE SCALE GENOMIC DNA]</scope>
    <source>
        <strain evidence="1">NA3</strain>
    </source>
</reference>
<sequence>MNSGSGATVIYDICGRRWVKEAPGFADAIAEAYANHQRPRCLCRPAGDGIEMYVARLMNGYIVKRMPNTGSQHATSCPSYELPADLSGLGQLVGTAIVENPATGETALKLDFPLSKLPGRSSQPPAASTSPNISSQGQKLSLRAMLHYLWDQAELTHWHPGFTGKRNWAIVRRHLFSAAKHKFARGSALQNRLYVPEVFSVEQRDPINARRLAEWTSALAHPGKPSQLMLLIGEVKEIVPSRYGFKAVIKHLPDQAFAIDERLFRQLERRFAGELALWGAFDSIHLVMIGTFCVSYSGLPTIDSLSLVTFTPEWIPVDSPHEAHLVRALVSCRRSFVKTLSYNLCAGTSMASAVLTDLGDPFELFIATESDTLEERPVEPSSAPDLPARHWVWHPSQQPLPPFPAVRTEVLA</sequence>
<dbReference type="Proteomes" id="UP000194432">
    <property type="component" value="Chromosome 1"/>
</dbReference>
<name>A0A240U4F2_9BURK</name>
<evidence type="ECO:0008006" key="3">
    <source>
        <dbReference type="Google" id="ProtNLM"/>
    </source>
</evidence>
<evidence type="ECO:0000313" key="2">
    <source>
        <dbReference type="Proteomes" id="UP000194432"/>
    </source>
</evidence>
<keyword evidence="2" id="KW-1185">Reference proteome</keyword>
<dbReference type="EMBL" id="CP021361">
    <property type="protein sequence ID" value="ART52271.1"/>
    <property type="molecule type" value="Genomic_DNA"/>
</dbReference>
<organism evidence="1 2">
    <name type="scientific">Acidovorax carolinensis</name>
    <dbReference type="NCBI Taxonomy" id="553814"/>
    <lineage>
        <taxon>Bacteria</taxon>
        <taxon>Pseudomonadati</taxon>
        <taxon>Pseudomonadota</taxon>
        <taxon>Betaproteobacteria</taxon>
        <taxon>Burkholderiales</taxon>
        <taxon>Comamonadaceae</taxon>
        <taxon>Acidovorax</taxon>
    </lineage>
</organism>
<evidence type="ECO:0000313" key="1">
    <source>
        <dbReference type="EMBL" id="ART52271.1"/>
    </source>
</evidence>
<protein>
    <recommendedName>
        <fullName evidence="3">DUF1173 domain-containing protein</fullName>
    </recommendedName>
</protein>
<dbReference type="RefSeq" id="WP_094098179.1">
    <property type="nucleotide sequence ID" value="NZ_CP021361.1"/>
</dbReference>
<dbReference type="InterPro" id="IPR009553">
    <property type="entry name" value="DUF1173"/>
</dbReference>
<dbReference type="Pfam" id="PF06666">
    <property type="entry name" value="DUF1173"/>
    <property type="match status" value="1"/>
</dbReference>
<proteinExistence type="predicted"/>
<gene>
    <name evidence="1" type="ORF">CBP34_12250</name>
</gene>
<dbReference type="AlphaFoldDB" id="A0A240U4F2"/>
<dbReference type="KEGG" id="acin:CBP34_12250"/>